<organism evidence="2 3">
    <name type="scientific">Chryseobacterium potabilaquae</name>
    <dbReference type="NCBI Taxonomy" id="2675057"/>
    <lineage>
        <taxon>Bacteria</taxon>
        <taxon>Pseudomonadati</taxon>
        <taxon>Bacteroidota</taxon>
        <taxon>Flavobacteriia</taxon>
        <taxon>Flavobacteriales</taxon>
        <taxon>Weeksellaceae</taxon>
        <taxon>Chryseobacterium group</taxon>
        <taxon>Chryseobacterium</taxon>
    </lineage>
</organism>
<evidence type="ECO:0000313" key="2">
    <source>
        <dbReference type="EMBL" id="CAA7195624.1"/>
    </source>
</evidence>
<reference evidence="2 3" key="1">
    <citation type="submission" date="2020-01" db="EMBL/GenBank/DDBJ databases">
        <authorList>
            <person name="Rodrigo-Torres L."/>
            <person name="Arahal R. D."/>
            <person name="Lucena T."/>
        </authorList>
    </citation>
    <scope>NUCLEOTIDE SEQUENCE [LARGE SCALE GENOMIC DNA]</scope>
    <source>
        <strain evidence="2 3">CECT 9293</strain>
    </source>
</reference>
<name>A0A6N4X422_9FLAO</name>
<feature type="transmembrane region" description="Helical" evidence="1">
    <location>
        <begin position="45"/>
        <end position="62"/>
    </location>
</feature>
<dbReference type="EMBL" id="CACVBR010000013">
    <property type="protein sequence ID" value="CAA7195624.1"/>
    <property type="molecule type" value="Genomic_DNA"/>
</dbReference>
<keyword evidence="1" id="KW-0812">Transmembrane</keyword>
<gene>
    <name evidence="2" type="ORF">CHRY9293_01797</name>
</gene>
<keyword evidence="1" id="KW-1133">Transmembrane helix</keyword>
<keyword evidence="1" id="KW-0472">Membrane</keyword>
<protein>
    <submittedName>
        <fullName evidence="2">Uncharacterized protein</fullName>
    </submittedName>
</protein>
<evidence type="ECO:0000256" key="1">
    <source>
        <dbReference type="SAM" id="Phobius"/>
    </source>
</evidence>
<sequence length="130" mass="14307">MIKKINIIFLMITMLSPMFSCSYIVDEMYLYDAQNNYISPYQGKWVGSYIGGMNGTIILNVSKSGNIEVIRLVNGNIEETYFTSLLGGGSGALNPSPSPISGFRLYGSLETKSGTWKQQNIGGSWTVTKQ</sequence>
<proteinExistence type="predicted"/>
<dbReference type="AlphaFoldDB" id="A0A6N4X422"/>
<dbReference type="Proteomes" id="UP000445144">
    <property type="component" value="Unassembled WGS sequence"/>
</dbReference>
<feature type="transmembrane region" description="Helical" evidence="1">
    <location>
        <begin position="7"/>
        <end position="25"/>
    </location>
</feature>
<dbReference type="RefSeq" id="WP_162032646.1">
    <property type="nucleotide sequence ID" value="NZ_CACVBR010000013.1"/>
</dbReference>
<accession>A0A6N4X422</accession>
<evidence type="ECO:0000313" key="3">
    <source>
        <dbReference type="Proteomes" id="UP000445144"/>
    </source>
</evidence>
<keyword evidence="3" id="KW-1185">Reference proteome</keyword>